<evidence type="ECO:0000313" key="2">
    <source>
        <dbReference type="Proteomes" id="UP001342314"/>
    </source>
</evidence>
<proteinExistence type="predicted"/>
<reference evidence="1 2" key="1">
    <citation type="submission" date="2021-12" db="EMBL/GenBank/DDBJ databases">
        <title>High titer production of polyol ester of fatty acids by Rhodotorula paludigena BS15 towards product separation-free biomass refinery.</title>
        <authorList>
            <person name="Mano J."/>
            <person name="Ono H."/>
            <person name="Tanaka T."/>
            <person name="Naito K."/>
            <person name="Sushida H."/>
            <person name="Ike M."/>
            <person name="Tokuyasu K."/>
            <person name="Kitaoka M."/>
        </authorList>
    </citation>
    <scope>NUCLEOTIDE SEQUENCE [LARGE SCALE GENOMIC DNA]</scope>
    <source>
        <strain evidence="1 2">BS15</strain>
    </source>
</reference>
<sequence>MDTYNLTLSAASGEFGDALSALQGLCGNVIPDSEGPQPDEDGRPLIRFRVEGAAPPLIDDFKRNYSDAIVSFEEVQE</sequence>
<accession>A0AAV5GSW6</accession>
<dbReference type="EMBL" id="BQKY01000011">
    <property type="protein sequence ID" value="GJN92329.1"/>
    <property type="molecule type" value="Genomic_DNA"/>
</dbReference>
<comment type="caution">
    <text evidence="1">The sequence shown here is derived from an EMBL/GenBank/DDBJ whole genome shotgun (WGS) entry which is preliminary data.</text>
</comment>
<name>A0AAV5GSW6_9BASI</name>
<organism evidence="1 2">
    <name type="scientific">Rhodotorula paludigena</name>
    <dbReference type="NCBI Taxonomy" id="86838"/>
    <lineage>
        <taxon>Eukaryota</taxon>
        <taxon>Fungi</taxon>
        <taxon>Dikarya</taxon>
        <taxon>Basidiomycota</taxon>
        <taxon>Pucciniomycotina</taxon>
        <taxon>Microbotryomycetes</taxon>
        <taxon>Sporidiobolales</taxon>
        <taxon>Sporidiobolaceae</taxon>
        <taxon>Rhodotorula</taxon>
    </lineage>
</organism>
<dbReference type="AlphaFoldDB" id="A0AAV5GSW6"/>
<dbReference type="Proteomes" id="UP001342314">
    <property type="component" value="Unassembled WGS sequence"/>
</dbReference>
<gene>
    <name evidence="1" type="ORF">Rhopal_005359-T1</name>
</gene>
<protein>
    <submittedName>
        <fullName evidence="1">Uncharacterized protein</fullName>
    </submittedName>
</protein>
<keyword evidence="2" id="KW-1185">Reference proteome</keyword>
<evidence type="ECO:0000313" key="1">
    <source>
        <dbReference type="EMBL" id="GJN92329.1"/>
    </source>
</evidence>